<dbReference type="Proteomes" id="UP000198926">
    <property type="component" value="Unassembled WGS sequence"/>
</dbReference>
<accession>A0A1I6MX93</accession>
<dbReference type="STRING" id="1123755.SAMN05444714_2544"/>
<sequence>MRRRVLSVLALILMAACGGPGPDFANPLAIEGGGPDATDLRLNDPLVIPPTNTLPQPTPGGANLADPG</sequence>
<organism evidence="2 3">
    <name type="scientific">Yoonia litorea</name>
    <dbReference type="NCBI Taxonomy" id="1123755"/>
    <lineage>
        <taxon>Bacteria</taxon>
        <taxon>Pseudomonadati</taxon>
        <taxon>Pseudomonadota</taxon>
        <taxon>Alphaproteobacteria</taxon>
        <taxon>Rhodobacterales</taxon>
        <taxon>Paracoccaceae</taxon>
        <taxon>Yoonia</taxon>
    </lineage>
</organism>
<dbReference type="OrthoDB" id="7876689at2"/>
<reference evidence="2 3" key="1">
    <citation type="submission" date="2016-10" db="EMBL/GenBank/DDBJ databases">
        <authorList>
            <person name="de Groot N.N."/>
        </authorList>
    </citation>
    <scope>NUCLEOTIDE SEQUENCE [LARGE SCALE GENOMIC DNA]</scope>
    <source>
        <strain evidence="2 3">DSM 29433</strain>
    </source>
</reference>
<keyword evidence="1" id="KW-0732">Signal</keyword>
<evidence type="ECO:0008006" key="4">
    <source>
        <dbReference type="Google" id="ProtNLM"/>
    </source>
</evidence>
<evidence type="ECO:0000256" key="1">
    <source>
        <dbReference type="SAM" id="SignalP"/>
    </source>
</evidence>
<evidence type="ECO:0000313" key="3">
    <source>
        <dbReference type="Proteomes" id="UP000198926"/>
    </source>
</evidence>
<feature type="chain" id="PRO_5011544633" description="Lipoprotein-attachment site-containing protein" evidence="1">
    <location>
        <begin position="26"/>
        <end position="68"/>
    </location>
</feature>
<protein>
    <recommendedName>
        <fullName evidence="4">Lipoprotein-attachment site-containing protein</fullName>
    </recommendedName>
</protein>
<gene>
    <name evidence="2" type="ORF">SAMN05444714_2544</name>
</gene>
<dbReference type="EMBL" id="FOZM01000002">
    <property type="protein sequence ID" value="SFS20247.1"/>
    <property type="molecule type" value="Genomic_DNA"/>
</dbReference>
<name>A0A1I6MX93_9RHOB</name>
<dbReference type="InterPro" id="IPR021395">
    <property type="entry name" value="DUF3035"/>
</dbReference>
<dbReference type="Pfam" id="PF11233">
    <property type="entry name" value="DUF3035"/>
    <property type="match status" value="1"/>
</dbReference>
<dbReference type="AlphaFoldDB" id="A0A1I6MX93"/>
<keyword evidence="3" id="KW-1185">Reference proteome</keyword>
<dbReference type="PROSITE" id="PS51257">
    <property type="entry name" value="PROKAR_LIPOPROTEIN"/>
    <property type="match status" value="1"/>
</dbReference>
<feature type="signal peptide" evidence="1">
    <location>
        <begin position="1"/>
        <end position="25"/>
    </location>
</feature>
<proteinExistence type="predicted"/>
<evidence type="ECO:0000313" key="2">
    <source>
        <dbReference type="EMBL" id="SFS20247.1"/>
    </source>
</evidence>
<dbReference type="RefSeq" id="WP_110577549.1">
    <property type="nucleotide sequence ID" value="NZ_FOZM01000002.1"/>
</dbReference>